<accession>A0A669DM47</accession>
<dbReference type="SUPFAM" id="SSF56436">
    <property type="entry name" value="C-type lectin-like"/>
    <property type="match status" value="1"/>
</dbReference>
<evidence type="ECO:0000313" key="4">
    <source>
        <dbReference type="Proteomes" id="UP000005207"/>
    </source>
</evidence>
<feature type="coiled-coil region" evidence="1">
    <location>
        <begin position="56"/>
        <end position="83"/>
    </location>
</feature>
<dbReference type="GeneTree" id="ENSGT01030000235041"/>
<dbReference type="Ensembl" id="ENSONIT00000039039.1">
    <property type="protein sequence ID" value="ENSONIP00000061854.1"/>
    <property type="gene ID" value="ENSONIG00000028014.1"/>
</dbReference>
<proteinExistence type="predicted"/>
<dbReference type="InterPro" id="IPR016187">
    <property type="entry name" value="CTDL_fold"/>
</dbReference>
<name>A0A669DM47_ORENI</name>
<dbReference type="Gene3D" id="3.10.100.10">
    <property type="entry name" value="Mannose-Binding Protein A, subunit A"/>
    <property type="match status" value="1"/>
</dbReference>
<evidence type="ECO:0000256" key="2">
    <source>
        <dbReference type="SAM" id="Phobius"/>
    </source>
</evidence>
<keyword evidence="2" id="KW-0812">Transmembrane</keyword>
<keyword evidence="1" id="KW-0175">Coiled coil</keyword>
<reference evidence="3" key="3">
    <citation type="submission" date="2025-09" db="UniProtKB">
        <authorList>
            <consortium name="Ensembl"/>
        </authorList>
    </citation>
    <scope>IDENTIFICATION</scope>
</reference>
<dbReference type="AlphaFoldDB" id="A0A669DM47"/>
<evidence type="ECO:0000313" key="3">
    <source>
        <dbReference type="Ensembl" id="ENSONIP00000061854.1"/>
    </source>
</evidence>
<feature type="transmembrane region" description="Helical" evidence="2">
    <location>
        <begin position="29"/>
        <end position="51"/>
    </location>
</feature>
<dbReference type="PANTHER" id="PTHR45710">
    <property type="entry name" value="C-TYPE LECTIN DOMAIN-CONTAINING PROTEIN 180"/>
    <property type="match status" value="1"/>
</dbReference>
<evidence type="ECO:0000256" key="1">
    <source>
        <dbReference type="SAM" id="Coils"/>
    </source>
</evidence>
<keyword evidence="2" id="KW-0472">Membrane</keyword>
<protein>
    <recommendedName>
        <fullName evidence="5">C-type lectin domain-containing protein</fullName>
    </recommendedName>
</protein>
<reference evidence="3" key="2">
    <citation type="submission" date="2025-08" db="UniProtKB">
        <authorList>
            <consortium name="Ensembl"/>
        </authorList>
    </citation>
    <scope>IDENTIFICATION</scope>
</reference>
<keyword evidence="4" id="KW-1185">Reference proteome</keyword>
<dbReference type="Proteomes" id="UP000005207">
    <property type="component" value="Linkage group LG22"/>
</dbReference>
<reference evidence="4" key="1">
    <citation type="submission" date="2012-01" db="EMBL/GenBank/DDBJ databases">
        <title>The Genome Sequence of Oreochromis niloticus (Nile Tilapia).</title>
        <authorList>
            <consortium name="Broad Institute Genome Assembly Team"/>
            <consortium name="Broad Institute Sequencing Platform"/>
            <person name="Di Palma F."/>
            <person name="Johnson J."/>
            <person name="Lander E.S."/>
            <person name="Lindblad-Toh K."/>
        </authorList>
    </citation>
    <scope>NUCLEOTIDE SEQUENCE [LARGE SCALE GENOMIC DNA]</scope>
</reference>
<dbReference type="PANTHER" id="PTHR45710:SF31">
    <property type="entry name" value="EARLY ACTIVATION ANTIGEN CD69"/>
    <property type="match status" value="1"/>
</dbReference>
<keyword evidence="2" id="KW-1133">Transmembrane helix</keyword>
<dbReference type="InterPro" id="IPR050828">
    <property type="entry name" value="C-type_lectin/matrix_domain"/>
</dbReference>
<organism evidence="3 4">
    <name type="scientific">Oreochromis niloticus</name>
    <name type="common">Nile tilapia</name>
    <name type="synonym">Tilapia nilotica</name>
    <dbReference type="NCBI Taxonomy" id="8128"/>
    <lineage>
        <taxon>Eukaryota</taxon>
        <taxon>Metazoa</taxon>
        <taxon>Chordata</taxon>
        <taxon>Craniata</taxon>
        <taxon>Vertebrata</taxon>
        <taxon>Euteleostomi</taxon>
        <taxon>Actinopterygii</taxon>
        <taxon>Neopterygii</taxon>
        <taxon>Teleostei</taxon>
        <taxon>Neoteleostei</taxon>
        <taxon>Acanthomorphata</taxon>
        <taxon>Ovalentaria</taxon>
        <taxon>Cichlomorphae</taxon>
        <taxon>Cichliformes</taxon>
        <taxon>Cichlidae</taxon>
        <taxon>African cichlids</taxon>
        <taxon>Pseudocrenilabrinae</taxon>
        <taxon>Oreochromini</taxon>
        <taxon>Oreochromis</taxon>
    </lineage>
</organism>
<dbReference type="InterPro" id="IPR016186">
    <property type="entry name" value="C-type_lectin-like/link_sf"/>
</dbReference>
<dbReference type="InParanoid" id="A0A669DM47"/>
<evidence type="ECO:0008006" key="5">
    <source>
        <dbReference type="Google" id="ProtNLM"/>
    </source>
</evidence>
<sequence>INILKLIFSSTGAHTQTLSANITRKCLKAAAVTLGVLYLLTLSGVFIRYILSSLEKDQLQRTYENLHNNHSQLQNELKKLQEKIAGMCCPEGWKRFGCSCYYKSTERKKWDESRTECLNREADLVVINSKEEQVSFLSTHD</sequence>